<dbReference type="InterPro" id="IPR001585">
    <property type="entry name" value="TAL/FSA"/>
</dbReference>
<protein>
    <submittedName>
        <fullName evidence="2">Transaldolase</fullName>
    </submittedName>
</protein>
<dbReference type="Pfam" id="PF00923">
    <property type="entry name" value="TAL_FSA"/>
    <property type="match status" value="1"/>
</dbReference>
<dbReference type="SUPFAM" id="SSF51569">
    <property type="entry name" value="Aldolase"/>
    <property type="match status" value="1"/>
</dbReference>
<proteinExistence type="predicted"/>
<evidence type="ECO:0000256" key="1">
    <source>
        <dbReference type="ARBA" id="ARBA00023270"/>
    </source>
</evidence>
<dbReference type="InterPro" id="IPR013785">
    <property type="entry name" value="Aldolase_TIM"/>
</dbReference>
<evidence type="ECO:0000313" key="2">
    <source>
        <dbReference type="EMBL" id="SHH54774.1"/>
    </source>
</evidence>
<gene>
    <name evidence="2" type="ORF">SAMN02745199_1501</name>
</gene>
<accession>A0A1M5TVN7</accession>
<dbReference type="STRING" id="1123380.SAMN02745199_1501"/>
<sequence>MIFIDSISSEAINLVNKHSFFKGLTTNPTILKKNNLNFYDAIQVLLKTRGLHFIQISLKDKKYFEYLIERPKLSEKFIVKIPWIPFKVTSFVEQLQEKNYKICATAIYEYSQIISALEMDVDFLAIYYSRMLRNEYSSNYIQDLLKVFQYPEKFLVASLKSKDDINKVIKMGFKNFTIDEKVAKKYFDISFPENDFEKFENDFKED</sequence>
<name>A0A1M5TVN7_9BACT</name>
<organism evidence="2 3">
    <name type="scientific">Thermosipho atlanticus DSM 15807</name>
    <dbReference type="NCBI Taxonomy" id="1123380"/>
    <lineage>
        <taxon>Bacteria</taxon>
        <taxon>Thermotogati</taxon>
        <taxon>Thermotogota</taxon>
        <taxon>Thermotogae</taxon>
        <taxon>Thermotogales</taxon>
        <taxon>Fervidobacteriaceae</taxon>
        <taxon>Thermosipho</taxon>
    </lineage>
</organism>
<reference evidence="3" key="1">
    <citation type="submission" date="2016-11" db="EMBL/GenBank/DDBJ databases">
        <authorList>
            <person name="Varghese N."/>
            <person name="Submissions S."/>
        </authorList>
    </citation>
    <scope>NUCLEOTIDE SEQUENCE [LARGE SCALE GENOMIC DNA]</scope>
    <source>
        <strain evidence="3">DSM 15807</strain>
    </source>
</reference>
<dbReference type="Gene3D" id="3.20.20.70">
    <property type="entry name" value="Aldolase class I"/>
    <property type="match status" value="1"/>
</dbReference>
<keyword evidence="3" id="KW-1185">Reference proteome</keyword>
<dbReference type="Proteomes" id="UP000242592">
    <property type="component" value="Unassembled WGS sequence"/>
</dbReference>
<dbReference type="EMBL" id="FQXN01000006">
    <property type="protein sequence ID" value="SHH54774.1"/>
    <property type="molecule type" value="Genomic_DNA"/>
</dbReference>
<keyword evidence="1" id="KW-0704">Schiff base</keyword>
<dbReference type="AlphaFoldDB" id="A0A1M5TVN7"/>
<dbReference type="GO" id="GO:0005975">
    <property type="term" value="P:carbohydrate metabolic process"/>
    <property type="evidence" value="ECO:0007669"/>
    <property type="project" value="InterPro"/>
</dbReference>
<dbReference type="RefSeq" id="WP_073073716.1">
    <property type="nucleotide sequence ID" value="NZ_FQXN01000006.1"/>
</dbReference>
<dbReference type="OrthoDB" id="47428at2"/>
<evidence type="ECO:0000313" key="3">
    <source>
        <dbReference type="Proteomes" id="UP000242592"/>
    </source>
</evidence>